<feature type="region of interest" description="Disordered" evidence="1">
    <location>
        <begin position="87"/>
        <end position="108"/>
    </location>
</feature>
<proteinExistence type="predicted"/>
<comment type="caution">
    <text evidence="2">The sequence shown here is derived from an EMBL/GenBank/DDBJ whole genome shotgun (WGS) entry which is preliminary data.</text>
</comment>
<feature type="compositionally biased region" description="Basic and acidic residues" evidence="1">
    <location>
        <begin position="43"/>
        <end position="53"/>
    </location>
</feature>
<feature type="region of interest" description="Disordered" evidence="1">
    <location>
        <begin position="133"/>
        <end position="179"/>
    </location>
</feature>
<protein>
    <submittedName>
        <fullName evidence="2">Uncharacterized protein</fullName>
    </submittedName>
</protein>
<reference evidence="2 3" key="1">
    <citation type="journal article" date="2023" name="Plants (Basel)">
        <title>Bridging the Gap: Combining Genomics and Transcriptomics Approaches to Understand Stylosanthes scabra, an Orphan Legume from the Brazilian Caatinga.</title>
        <authorList>
            <person name="Ferreira-Neto J.R.C."/>
            <person name="da Silva M.D."/>
            <person name="Binneck E."/>
            <person name="de Melo N.F."/>
            <person name="da Silva R.H."/>
            <person name="de Melo A.L.T.M."/>
            <person name="Pandolfi V."/>
            <person name="Bustamante F.O."/>
            <person name="Brasileiro-Vidal A.C."/>
            <person name="Benko-Iseppon A.M."/>
        </authorList>
    </citation>
    <scope>NUCLEOTIDE SEQUENCE [LARGE SCALE GENOMIC DNA]</scope>
    <source>
        <tissue evidence="2">Leaves</tissue>
    </source>
</reference>
<feature type="region of interest" description="Disordered" evidence="1">
    <location>
        <begin position="43"/>
        <end position="62"/>
    </location>
</feature>
<evidence type="ECO:0000256" key="1">
    <source>
        <dbReference type="SAM" id="MobiDB-lite"/>
    </source>
</evidence>
<accession>A0ABU6ZLL6</accession>
<dbReference type="Proteomes" id="UP001341840">
    <property type="component" value="Unassembled WGS sequence"/>
</dbReference>
<feature type="compositionally biased region" description="Acidic residues" evidence="1">
    <location>
        <begin position="89"/>
        <end position="98"/>
    </location>
</feature>
<name>A0ABU6ZLL6_9FABA</name>
<sequence>MLKIINEKNKHVAEEEARDIMLWKQNQENEKLGMQIMISNENKIEQDIQDPTKGKGTTKSRGKEIILAGNSGQRQIKKYKTKPAYYVEIPDDSDEEGGEASKQMQKDVTEQQGLELALILEYTLVLERKWNDEDQSVYSMNRMRTYEDKNGKEKNKRRKGAAESNMAEEAGLTKPHHKP</sequence>
<evidence type="ECO:0000313" key="2">
    <source>
        <dbReference type="EMBL" id="MED6222862.1"/>
    </source>
</evidence>
<keyword evidence="3" id="KW-1185">Reference proteome</keyword>
<feature type="compositionally biased region" description="Basic and acidic residues" evidence="1">
    <location>
        <begin position="144"/>
        <end position="153"/>
    </location>
</feature>
<organism evidence="2 3">
    <name type="scientific">Stylosanthes scabra</name>
    <dbReference type="NCBI Taxonomy" id="79078"/>
    <lineage>
        <taxon>Eukaryota</taxon>
        <taxon>Viridiplantae</taxon>
        <taxon>Streptophyta</taxon>
        <taxon>Embryophyta</taxon>
        <taxon>Tracheophyta</taxon>
        <taxon>Spermatophyta</taxon>
        <taxon>Magnoliopsida</taxon>
        <taxon>eudicotyledons</taxon>
        <taxon>Gunneridae</taxon>
        <taxon>Pentapetalae</taxon>
        <taxon>rosids</taxon>
        <taxon>fabids</taxon>
        <taxon>Fabales</taxon>
        <taxon>Fabaceae</taxon>
        <taxon>Papilionoideae</taxon>
        <taxon>50 kb inversion clade</taxon>
        <taxon>dalbergioids sensu lato</taxon>
        <taxon>Dalbergieae</taxon>
        <taxon>Pterocarpus clade</taxon>
        <taxon>Stylosanthes</taxon>
    </lineage>
</organism>
<evidence type="ECO:0000313" key="3">
    <source>
        <dbReference type="Proteomes" id="UP001341840"/>
    </source>
</evidence>
<dbReference type="EMBL" id="JASCZI010272596">
    <property type="protein sequence ID" value="MED6222862.1"/>
    <property type="molecule type" value="Genomic_DNA"/>
</dbReference>
<gene>
    <name evidence="2" type="ORF">PIB30_068510</name>
</gene>